<feature type="domain" description="VOC" evidence="1">
    <location>
        <begin position="3"/>
        <end position="124"/>
    </location>
</feature>
<accession>A0ABW5IZU9</accession>
<keyword evidence="3" id="KW-1185">Reference proteome</keyword>
<dbReference type="RefSeq" id="WP_380752327.1">
    <property type="nucleotide sequence ID" value="NZ_JBHULT010000009.1"/>
</dbReference>
<evidence type="ECO:0000313" key="2">
    <source>
        <dbReference type="EMBL" id="MFD2518359.1"/>
    </source>
</evidence>
<dbReference type="Pfam" id="PF00903">
    <property type="entry name" value="Glyoxalase"/>
    <property type="match status" value="1"/>
</dbReference>
<name>A0ABW5IZU9_9FLAO</name>
<dbReference type="InterPro" id="IPR037523">
    <property type="entry name" value="VOC_core"/>
</dbReference>
<dbReference type="Proteomes" id="UP001597468">
    <property type="component" value="Unassembled WGS sequence"/>
</dbReference>
<dbReference type="SUPFAM" id="SSF54593">
    <property type="entry name" value="Glyoxalase/Bleomycin resistance protein/Dihydroxybiphenyl dioxygenase"/>
    <property type="match status" value="1"/>
</dbReference>
<dbReference type="InterPro" id="IPR029068">
    <property type="entry name" value="Glyas_Bleomycin-R_OHBP_Dase"/>
</dbReference>
<dbReference type="InterPro" id="IPR004360">
    <property type="entry name" value="Glyas_Fos-R_dOase_dom"/>
</dbReference>
<dbReference type="Gene3D" id="3.10.180.10">
    <property type="entry name" value="2,3-Dihydroxybiphenyl 1,2-Dioxygenase, domain 1"/>
    <property type="match status" value="1"/>
</dbReference>
<evidence type="ECO:0000313" key="3">
    <source>
        <dbReference type="Proteomes" id="UP001597468"/>
    </source>
</evidence>
<gene>
    <name evidence="2" type="ORF">ACFSTG_10675</name>
</gene>
<protein>
    <submittedName>
        <fullName evidence="2">VOC family protein</fullName>
    </submittedName>
</protein>
<proteinExistence type="predicted"/>
<evidence type="ECO:0000259" key="1">
    <source>
        <dbReference type="PROSITE" id="PS51819"/>
    </source>
</evidence>
<dbReference type="PROSITE" id="PS51819">
    <property type="entry name" value="VOC"/>
    <property type="match status" value="1"/>
</dbReference>
<dbReference type="EMBL" id="JBHULT010000009">
    <property type="protein sequence ID" value="MFD2518359.1"/>
    <property type="molecule type" value="Genomic_DNA"/>
</dbReference>
<sequence length="124" mass="13978">MFQSERIFSSFSVNDISEAEDFYTKILGLNAKRNAMGVLVLEISDHHKILIYLRAAHRPADFTVLNLPVANIEKAVDTLVQKGIRFEHEGEIETNFKGIFRTATGKGLAWFRDPAGNIISLLEE</sequence>
<dbReference type="CDD" id="cd06587">
    <property type="entry name" value="VOC"/>
    <property type="match status" value="1"/>
</dbReference>
<reference evidence="3" key="1">
    <citation type="journal article" date="2019" name="Int. J. Syst. Evol. Microbiol.">
        <title>The Global Catalogue of Microorganisms (GCM) 10K type strain sequencing project: providing services to taxonomists for standard genome sequencing and annotation.</title>
        <authorList>
            <consortium name="The Broad Institute Genomics Platform"/>
            <consortium name="The Broad Institute Genome Sequencing Center for Infectious Disease"/>
            <person name="Wu L."/>
            <person name="Ma J."/>
        </authorList>
    </citation>
    <scope>NUCLEOTIDE SEQUENCE [LARGE SCALE GENOMIC DNA]</scope>
    <source>
        <strain evidence="3">KCTC 42585</strain>
    </source>
</reference>
<organism evidence="2 3">
    <name type="scientific">Salinimicrobium flavum</name>
    <dbReference type="NCBI Taxonomy" id="1737065"/>
    <lineage>
        <taxon>Bacteria</taxon>
        <taxon>Pseudomonadati</taxon>
        <taxon>Bacteroidota</taxon>
        <taxon>Flavobacteriia</taxon>
        <taxon>Flavobacteriales</taxon>
        <taxon>Flavobacteriaceae</taxon>
        <taxon>Salinimicrobium</taxon>
    </lineage>
</organism>
<comment type="caution">
    <text evidence="2">The sequence shown here is derived from an EMBL/GenBank/DDBJ whole genome shotgun (WGS) entry which is preliminary data.</text>
</comment>